<sequence length="167" mass="18297">MNSQVVFLMVVMVSMALIQGAWSISLGEIVNGAKVAIESAANTIYSTVRGMNSQVIILMVVVVSMAFIQGAWSAPQNPLNDIIHAIQNAIANGKNLDYLCNWAGSNFSLQRFLDMFALTELMIGILQTSQKAVKMFECHVGQGAYKTRTNWSTSSCIRRQSDRQTTG</sequence>
<accession>A0A7R9P0B3</accession>
<gene>
    <name evidence="2" type="ORF">TTEB3V08_LOCUS10492</name>
</gene>
<dbReference type="AlphaFoldDB" id="A0A7R9P0B3"/>
<reference evidence="2" key="1">
    <citation type="submission" date="2020-11" db="EMBL/GenBank/DDBJ databases">
        <authorList>
            <person name="Tran Van P."/>
        </authorList>
    </citation>
    <scope>NUCLEOTIDE SEQUENCE</scope>
</reference>
<organism evidence="2">
    <name type="scientific">Timema tahoe</name>
    <dbReference type="NCBI Taxonomy" id="61484"/>
    <lineage>
        <taxon>Eukaryota</taxon>
        <taxon>Metazoa</taxon>
        <taxon>Ecdysozoa</taxon>
        <taxon>Arthropoda</taxon>
        <taxon>Hexapoda</taxon>
        <taxon>Insecta</taxon>
        <taxon>Pterygota</taxon>
        <taxon>Neoptera</taxon>
        <taxon>Polyneoptera</taxon>
        <taxon>Phasmatodea</taxon>
        <taxon>Timematodea</taxon>
        <taxon>Timematoidea</taxon>
        <taxon>Timematidae</taxon>
        <taxon>Timema</taxon>
    </lineage>
</organism>
<evidence type="ECO:0000313" key="2">
    <source>
        <dbReference type="EMBL" id="CAD7462601.1"/>
    </source>
</evidence>
<proteinExistence type="predicted"/>
<feature type="transmembrane region" description="Helical" evidence="1">
    <location>
        <begin position="6"/>
        <end position="24"/>
    </location>
</feature>
<evidence type="ECO:0000256" key="1">
    <source>
        <dbReference type="SAM" id="Phobius"/>
    </source>
</evidence>
<name>A0A7R9P0B3_9NEOP</name>
<protein>
    <submittedName>
        <fullName evidence="2">Uncharacterized protein</fullName>
    </submittedName>
</protein>
<dbReference type="EMBL" id="OE006352">
    <property type="protein sequence ID" value="CAD7462601.1"/>
    <property type="molecule type" value="Genomic_DNA"/>
</dbReference>
<keyword evidence="1" id="KW-0472">Membrane</keyword>
<keyword evidence="1" id="KW-1133">Transmembrane helix</keyword>
<keyword evidence="1" id="KW-0812">Transmembrane</keyword>
<feature type="transmembrane region" description="Helical" evidence="1">
    <location>
        <begin position="55"/>
        <end position="72"/>
    </location>
</feature>